<keyword evidence="11 18" id="KW-0472">Membrane</keyword>
<accession>A0ABR2F5K9</accession>
<dbReference type="InterPro" id="IPR018097">
    <property type="entry name" value="EGF_Ca-bd_CS"/>
</dbReference>
<evidence type="ECO:0000256" key="8">
    <source>
        <dbReference type="ARBA" id="ARBA00022777"/>
    </source>
</evidence>
<keyword evidence="16" id="KW-0245">EGF-like domain</keyword>
<dbReference type="InterPro" id="IPR045274">
    <property type="entry name" value="WAK-like"/>
</dbReference>
<keyword evidence="10 18" id="KW-1133">Transmembrane helix</keyword>
<dbReference type="InterPro" id="IPR025287">
    <property type="entry name" value="WAK_GUB"/>
</dbReference>
<proteinExistence type="predicted"/>
<comment type="catalytic activity">
    <reaction evidence="15">
        <text>L-threonyl-[protein] + ATP = O-phospho-L-threonyl-[protein] + ADP + H(+)</text>
        <dbReference type="Rhea" id="RHEA:46608"/>
        <dbReference type="Rhea" id="RHEA-COMP:11060"/>
        <dbReference type="Rhea" id="RHEA-COMP:11605"/>
        <dbReference type="ChEBI" id="CHEBI:15378"/>
        <dbReference type="ChEBI" id="CHEBI:30013"/>
        <dbReference type="ChEBI" id="CHEBI:30616"/>
        <dbReference type="ChEBI" id="CHEBI:61977"/>
        <dbReference type="ChEBI" id="CHEBI:456216"/>
    </reaction>
</comment>
<dbReference type="PANTHER" id="PTHR27005:SF468">
    <property type="entry name" value="OS01G0310500 PROTEIN"/>
    <property type="match status" value="1"/>
</dbReference>
<evidence type="ECO:0000256" key="4">
    <source>
        <dbReference type="ARBA" id="ARBA00022679"/>
    </source>
</evidence>
<dbReference type="Proteomes" id="UP001472677">
    <property type="component" value="Unassembled WGS sequence"/>
</dbReference>
<dbReference type="Pfam" id="PF13947">
    <property type="entry name" value="GUB_WAK_bind"/>
    <property type="match status" value="1"/>
</dbReference>
<reference evidence="22 23" key="1">
    <citation type="journal article" date="2024" name="G3 (Bethesda)">
        <title>Genome assembly of Hibiscus sabdariffa L. provides insights into metabolisms of medicinal natural products.</title>
        <authorList>
            <person name="Kim T."/>
        </authorList>
    </citation>
    <scope>NUCLEOTIDE SEQUENCE [LARGE SCALE GENOMIC DNA]</scope>
    <source>
        <strain evidence="22">TK-2024</strain>
        <tissue evidence="22">Old leaves</tissue>
    </source>
</reference>
<dbReference type="Gene3D" id="3.30.200.20">
    <property type="entry name" value="Phosphorylase Kinase, domain 1"/>
    <property type="match status" value="1"/>
</dbReference>
<dbReference type="SMART" id="SM00220">
    <property type="entry name" value="S_TKc"/>
    <property type="match status" value="1"/>
</dbReference>
<gene>
    <name evidence="22" type="ORF">V6N12_028355</name>
</gene>
<evidence type="ECO:0000256" key="9">
    <source>
        <dbReference type="ARBA" id="ARBA00022840"/>
    </source>
</evidence>
<evidence type="ECO:0000256" key="2">
    <source>
        <dbReference type="ARBA" id="ARBA00022527"/>
    </source>
</evidence>
<comment type="catalytic activity">
    <reaction evidence="14">
        <text>L-seryl-[protein] + ATP = O-phospho-L-seryl-[protein] + ADP + H(+)</text>
        <dbReference type="Rhea" id="RHEA:17989"/>
        <dbReference type="Rhea" id="RHEA-COMP:9863"/>
        <dbReference type="Rhea" id="RHEA-COMP:11604"/>
        <dbReference type="ChEBI" id="CHEBI:15378"/>
        <dbReference type="ChEBI" id="CHEBI:29999"/>
        <dbReference type="ChEBI" id="CHEBI:30616"/>
        <dbReference type="ChEBI" id="CHEBI:83421"/>
        <dbReference type="ChEBI" id="CHEBI:456216"/>
    </reaction>
</comment>
<evidence type="ECO:0000256" key="11">
    <source>
        <dbReference type="ARBA" id="ARBA00023136"/>
    </source>
</evidence>
<dbReference type="PANTHER" id="PTHR27005">
    <property type="entry name" value="WALL-ASSOCIATED RECEPTOR KINASE-LIKE 21"/>
    <property type="match status" value="1"/>
</dbReference>
<protein>
    <submittedName>
        <fullName evidence="22">Uncharacterized protein</fullName>
    </submittedName>
</protein>
<keyword evidence="7 17" id="KW-0547">Nucleotide-binding</keyword>
<sequence>MAPLALGNILQLLIFSCLIAVGASVASQALPNCSGKCGNLSIPYPFGMTPECYLNENFLITCDNSISPPQPQLMGGDIVVTDITLDGQLEILNYVAWDCYNADGTRRDRNFPWLQASMFTISNVKNKLTAVGCDTKANIRAEREGRESTYFTGCMSYCEKRDLLDLNGSCSGVGCCQVSIPSGLKNLNISLTSYYHHTYVWDFNPCSYAFVADETKFTFNNKSFDELASIESLPLVLDWAIGNEPCKVAELPEHKSDYACKQNSICLDAANRSGYICKCKDGYEGNPYHPIGCQDIDECKNSSLHNCISERNCFNTPANYTCFCSEGFHGDGRKNGNGCMRNEVNIIKISIAFSLCVLVVIVGSSWLFFIDKKRKLLNMKKKFFRQNGGLLLQQELHEREASTETVKIFTAEELETATKNYDESHIIGRGGFGTVYKGIFKKGTEVAIKKSRVVDQSQIKQFINEVIILSQINHRNVVKLLGCCLETEVPLLVYEFVSNGTLSDHIHCEDKDSSISWEIRLRIATESAQVLSYLHSAASTPIIHRDVKPANILLDDNYTAKVSDFGASRLVPMDQTQLSTMVQGTLGYLDPEYLCTTQLTEKSDVYSFGVVLVELLTGKTAHSFQGPEEERNLANHFNKSLRNDRLFQILDEKVANERAVEQIKEVAKLAKRCLSIKGEERPSMKEVAQELEDLRKLTCQHPWAEVAVNIEETQFLLGQASSVSTYVSN</sequence>
<dbReference type="InterPro" id="IPR000742">
    <property type="entry name" value="EGF"/>
</dbReference>
<dbReference type="InterPro" id="IPR001881">
    <property type="entry name" value="EGF-like_Ca-bd_dom"/>
</dbReference>
<dbReference type="InterPro" id="IPR017441">
    <property type="entry name" value="Protein_kinase_ATP_BS"/>
</dbReference>
<feature type="domain" description="EGF-like" evidence="21">
    <location>
        <begin position="295"/>
        <end position="331"/>
    </location>
</feature>
<keyword evidence="8" id="KW-0418">Kinase</keyword>
<dbReference type="PROSITE" id="PS00010">
    <property type="entry name" value="ASX_HYDROXYL"/>
    <property type="match status" value="1"/>
</dbReference>
<evidence type="ECO:0000256" key="14">
    <source>
        <dbReference type="ARBA" id="ARBA00047558"/>
    </source>
</evidence>
<comment type="caution">
    <text evidence="16">Lacks conserved residue(s) required for the propagation of feature annotation.</text>
</comment>
<evidence type="ECO:0000256" key="19">
    <source>
        <dbReference type="SAM" id="SignalP"/>
    </source>
</evidence>
<evidence type="ECO:0000256" key="13">
    <source>
        <dbReference type="ARBA" id="ARBA00023180"/>
    </source>
</evidence>
<name>A0ABR2F5K9_9ROSI</name>
<keyword evidence="2" id="KW-0723">Serine/threonine-protein kinase</keyword>
<dbReference type="InterPro" id="IPR000152">
    <property type="entry name" value="EGF-type_Asp/Asn_hydroxyl_site"/>
</dbReference>
<dbReference type="PROSITE" id="PS50011">
    <property type="entry name" value="PROTEIN_KINASE_DOM"/>
    <property type="match status" value="1"/>
</dbReference>
<dbReference type="CDD" id="cd00054">
    <property type="entry name" value="EGF_CA"/>
    <property type="match status" value="1"/>
</dbReference>
<dbReference type="SUPFAM" id="SSF57196">
    <property type="entry name" value="EGF/Laminin"/>
    <property type="match status" value="1"/>
</dbReference>
<dbReference type="PROSITE" id="PS00108">
    <property type="entry name" value="PROTEIN_KINASE_ST"/>
    <property type="match status" value="1"/>
</dbReference>
<dbReference type="PROSITE" id="PS00107">
    <property type="entry name" value="PROTEIN_KINASE_ATP"/>
    <property type="match status" value="1"/>
</dbReference>
<dbReference type="EMBL" id="JBBPBM010000008">
    <property type="protein sequence ID" value="KAK8572300.1"/>
    <property type="molecule type" value="Genomic_DNA"/>
</dbReference>
<evidence type="ECO:0000313" key="22">
    <source>
        <dbReference type="EMBL" id="KAK8572300.1"/>
    </source>
</evidence>
<evidence type="ECO:0000256" key="1">
    <source>
        <dbReference type="ARBA" id="ARBA00004479"/>
    </source>
</evidence>
<dbReference type="Gene3D" id="2.10.25.10">
    <property type="entry name" value="Laminin"/>
    <property type="match status" value="2"/>
</dbReference>
<feature type="binding site" evidence="17">
    <location>
        <position position="450"/>
    </location>
    <ligand>
        <name>ATP</name>
        <dbReference type="ChEBI" id="CHEBI:30616"/>
    </ligand>
</feature>
<keyword evidence="5 18" id="KW-0812">Transmembrane</keyword>
<dbReference type="Pfam" id="PF00069">
    <property type="entry name" value="Pkinase"/>
    <property type="match status" value="1"/>
</dbReference>
<feature type="disulfide bond" evidence="16">
    <location>
        <begin position="260"/>
        <end position="277"/>
    </location>
</feature>
<keyword evidence="23" id="KW-1185">Reference proteome</keyword>
<evidence type="ECO:0000256" key="10">
    <source>
        <dbReference type="ARBA" id="ARBA00022989"/>
    </source>
</evidence>
<feature type="transmembrane region" description="Helical" evidence="18">
    <location>
        <begin position="349"/>
        <end position="370"/>
    </location>
</feature>
<dbReference type="Gene3D" id="1.10.510.10">
    <property type="entry name" value="Transferase(Phosphotransferase) domain 1"/>
    <property type="match status" value="1"/>
</dbReference>
<dbReference type="SMART" id="SM00181">
    <property type="entry name" value="EGF"/>
    <property type="match status" value="2"/>
</dbReference>
<evidence type="ECO:0000256" key="5">
    <source>
        <dbReference type="ARBA" id="ARBA00022692"/>
    </source>
</evidence>
<feature type="domain" description="EGF-like" evidence="21">
    <location>
        <begin position="250"/>
        <end position="294"/>
    </location>
</feature>
<dbReference type="InterPro" id="IPR011009">
    <property type="entry name" value="Kinase-like_dom_sf"/>
</dbReference>
<evidence type="ECO:0000259" key="21">
    <source>
        <dbReference type="PROSITE" id="PS50026"/>
    </source>
</evidence>
<keyword evidence="12 16" id="KW-1015">Disulfide bond</keyword>
<dbReference type="InterPro" id="IPR000719">
    <property type="entry name" value="Prot_kinase_dom"/>
</dbReference>
<evidence type="ECO:0000256" key="3">
    <source>
        <dbReference type="ARBA" id="ARBA00022553"/>
    </source>
</evidence>
<keyword evidence="4" id="KW-0808">Transferase</keyword>
<evidence type="ECO:0000256" key="18">
    <source>
        <dbReference type="SAM" id="Phobius"/>
    </source>
</evidence>
<organism evidence="22 23">
    <name type="scientific">Hibiscus sabdariffa</name>
    <name type="common">roselle</name>
    <dbReference type="NCBI Taxonomy" id="183260"/>
    <lineage>
        <taxon>Eukaryota</taxon>
        <taxon>Viridiplantae</taxon>
        <taxon>Streptophyta</taxon>
        <taxon>Embryophyta</taxon>
        <taxon>Tracheophyta</taxon>
        <taxon>Spermatophyta</taxon>
        <taxon>Magnoliopsida</taxon>
        <taxon>eudicotyledons</taxon>
        <taxon>Gunneridae</taxon>
        <taxon>Pentapetalae</taxon>
        <taxon>rosids</taxon>
        <taxon>malvids</taxon>
        <taxon>Malvales</taxon>
        <taxon>Malvaceae</taxon>
        <taxon>Malvoideae</taxon>
        <taxon>Hibiscus</taxon>
    </lineage>
</organism>
<keyword evidence="3" id="KW-0597">Phosphoprotein</keyword>
<evidence type="ECO:0000256" key="7">
    <source>
        <dbReference type="ARBA" id="ARBA00022741"/>
    </source>
</evidence>
<keyword evidence="13" id="KW-0325">Glycoprotein</keyword>
<comment type="subcellular location">
    <subcellularLocation>
        <location evidence="1">Membrane</location>
        <topology evidence="1">Single-pass type I membrane protein</topology>
    </subcellularLocation>
</comment>
<evidence type="ECO:0000256" key="6">
    <source>
        <dbReference type="ARBA" id="ARBA00022729"/>
    </source>
</evidence>
<dbReference type="InterPro" id="IPR008271">
    <property type="entry name" value="Ser/Thr_kinase_AS"/>
</dbReference>
<feature type="chain" id="PRO_5045793629" evidence="19">
    <location>
        <begin position="25"/>
        <end position="729"/>
    </location>
</feature>
<keyword evidence="9 17" id="KW-0067">ATP-binding</keyword>
<dbReference type="PROSITE" id="PS01187">
    <property type="entry name" value="EGF_CA"/>
    <property type="match status" value="1"/>
</dbReference>
<dbReference type="PROSITE" id="PS50026">
    <property type="entry name" value="EGF_3"/>
    <property type="match status" value="2"/>
</dbReference>
<dbReference type="SUPFAM" id="SSF56112">
    <property type="entry name" value="Protein kinase-like (PK-like)"/>
    <property type="match status" value="1"/>
</dbReference>
<evidence type="ECO:0000256" key="12">
    <source>
        <dbReference type="ARBA" id="ARBA00023157"/>
    </source>
</evidence>
<dbReference type="SMART" id="SM00179">
    <property type="entry name" value="EGF_CA"/>
    <property type="match status" value="2"/>
</dbReference>
<dbReference type="CDD" id="cd14066">
    <property type="entry name" value="STKc_IRAK"/>
    <property type="match status" value="1"/>
</dbReference>
<evidence type="ECO:0000256" key="17">
    <source>
        <dbReference type="PROSITE-ProRule" id="PRU10141"/>
    </source>
</evidence>
<evidence type="ECO:0000259" key="20">
    <source>
        <dbReference type="PROSITE" id="PS50011"/>
    </source>
</evidence>
<keyword evidence="6 19" id="KW-0732">Signal</keyword>
<feature type="signal peptide" evidence="19">
    <location>
        <begin position="1"/>
        <end position="24"/>
    </location>
</feature>
<comment type="caution">
    <text evidence="22">The sequence shown here is derived from an EMBL/GenBank/DDBJ whole genome shotgun (WGS) entry which is preliminary data.</text>
</comment>
<evidence type="ECO:0000256" key="16">
    <source>
        <dbReference type="PROSITE-ProRule" id="PRU00076"/>
    </source>
</evidence>
<evidence type="ECO:0000256" key="15">
    <source>
        <dbReference type="ARBA" id="ARBA00047951"/>
    </source>
</evidence>
<evidence type="ECO:0000313" key="23">
    <source>
        <dbReference type="Proteomes" id="UP001472677"/>
    </source>
</evidence>
<feature type="domain" description="Protein kinase" evidence="20">
    <location>
        <begin position="421"/>
        <end position="704"/>
    </location>
</feature>